<reference evidence="1 2" key="1">
    <citation type="submission" date="2021-06" db="EMBL/GenBank/DDBJ databases">
        <authorList>
            <person name="Palmer J.M."/>
        </authorList>
    </citation>
    <scope>NUCLEOTIDE SEQUENCE [LARGE SCALE GENOMIC DNA]</scope>
    <source>
        <strain evidence="1 2">GA_2019</strain>
        <tissue evidence="1">Muscle</tissue>
    </source>
</reference>
<proteinExistence type="predicted"/>
<sequence>MAVWQRGSSEFFDAGGSLRDKWPPCNNTVLVELGVPVDRRRPLAQQVNWRTLLYSLDVWQYFLNQKSEGCARPPRAVESWNCVGNLPDWVNRQLVKLPTNLSEEGQFSRGKMKVEVGMSSEVMGLHFSSFR</sequence>
<organism evidence="1 2">
    <name type="scientific">Goodea atripinnis</name>
    <dbReference type="NCBI Taxonomy" id="208336"/>
    <lineage>
        <taxon>Eukaryota</taxon>
        <taxon>Metazoa</taxon>
        <taxon>Chordata</taxon>
        <taxon>Craniata</taxon>
        <taxon>Vertebrata</taxon>
        <taxon>Euteleostomi</taxon>
        <taxon>Actinopterygii</taxon>
        <taxon>Neopterygii</taxon>
        <taxon>Teleostei</taxon>
        <taxon>Neoteleostei</taxon>
        <taxon>Acanthomorphata</taxon>
        <taxon>Ovalentaria</taxon>
        <taxon>Atherinomorphae</taxon>
        <taxon>Cyprinodontiformes</taxon>
        <taxon>Goodeidae</taxon>
        <taxon>Goodea</taxon>
    </lineage>
</organism>
<dbReference type="EMBL" id="JAHRIO010050458">
    <property type="protein sequence ID" value="MEQ2174531.1"/>
    <property type="molecule type" value="Genomic_DNA"/>
</dbReference>
<evidence type="ECO:0000313" key="2">
    <source>
        <dbReference type="Proteomes" id="UP001476798"/>
    </source>
</evidence>
<name>A0ABV0NT05_9TELE</name>
<comment type="caution">
    <text evidence="1">The sequence shown here is derived from an EMBL/GenBank/DDBJ whole genome shotgun (WGS) entry which is preliminary data.</text>
</comment>
<gene>
    <name evidence="1" type="ORF">GOODEAATRI_008884</name>
</gene>
<dbReference type="Proteomes" id="UP001476798">
    <property type="component" value="Unassembled WGS sequence"/>
</dbReference>
<protein>
    <submittedName>
        <fullName evidence="1">Uncharacterized protein</fullName>
    </submittedName>
</protein>
<accession>A0ABV0NT05</accession>
<keyword evidence="2" id="KW-1185">Reference proteome</keyword>
<evidence type="ECO:0000313" key="1">
    <source>
        <dbReference type="EMBL" id="MEQ2174531.1"/>
    </source>
</evidence>